<dbReference type="EMBL" id="CAKXAJ010025585">
    <property type="protein sequence ID" value="CAH2241646.1"/>
    <property type="molecule type" value="Genomic_DNA"/>
</dbReference>
<comment type="caution">
    <text evidence="2">The sequence shown here is derived from an EMBL/GenBank/DDBJ whole genome shotgun (WGS) entry which is preliminary data.</text>
</comment>
<feature type="region of interest" description="Disordered" evidence="1">
    <location>
        <begin position="184"/>
        <end position="227"/>
    </location>
</feature>
<keyword evidence="3" id="KW-1185">Reference proteome</keyword>
<evidence type="ECO:0000256" key="1">
    <source>
        <dbReference type="SAM" id="MobiDB-lite"/>
    </source>
</evidence>
<proteinExistence type="predicted"/>
<feature type="compositionally biased region" description="Basic residues" evidence="1">
    <location>
        <begin position="197"/>
        <end position="217"/>
    </location>
</feature>
<dbReference type="Proteomes" id="UP000838756">
    <property type="component" value="Unassembled WGS sequence"/>
</dbReference>
<reference evidence="2" key="1">
    <citation type="submission" date="2022-03" db="EMBL/GenBank/DDBJ databases">
        <authorList>
            <person name="Lindestad O."/>
        </authorList>
    </citation>
    <scope>NUCLEOTIDE SEQUENCE</scope>
</reference>
<protein>
    <submittedName>
        <fullName evidence="2">Jg3049 protein</fullName>
    </submittedName>
</protein>
<organism evidence="2 3">
    <name type="scientific">Pararge aegeria aegeria</name>
    <dbReference type="NCBI Taxonomy" id="348720"/>
    <lineage>
        <taxon>Eukaryota</taxon>
        <taxon>Metazoa</taxon>
        <taxon>Ecdysozoa</taxon>
        <taxon>Arthropoda</taxon>
        <taxon>Hexapoda</taxon>
        <taxon>Insecta</taxon>
        <taxon>Pterygota</taxon>
        <taxon>Neoptera</taxon>
        <taxon>Endopterygota</taxon>
        <taxon>Lepidoptera</taxon>
        <taxon>Glossata</taxon>
        <taxon>Ditrysia</taxon>
        <taxon>Papilionoidea</taxon>
        <taxon>Nymphalidae</taxon>
        <taxon>Satyrinae</taxon>
        <taxon>Satyrini</taxon>
        <taxon>Parargina</taxon>
        <taxon>Pararge</taxon>
    </lineage>
</organism>
<dbReference type="OrthoDB" id="6932642at2759"/>
<evidence type="ECO:0000313" key="3">
    <source>
        <dbReference type="Proteomes" id="UP000838756"/>
    </source>
</evidence>
<name>A0A8S4RVD3_9NEOP</name>
<sequence length="227" mass="25598">MFSFTVKFKAATSKFKPKKKEPIKECDESESPCCVTCRYVKSETCGSENKKLRCQKEPPLVIPSYSALSKSVSSNSKYCCCAFSLFLKEVGRAIRGDSNARISETLSELTEVMLAIANDCLLFMGRIGCTTVDTVKIKSRVYALLIHNKLCAFVARSRKKAAEVAEKMKAELIKVIQENVLEPKMPEFGGEGDAARKPKRSKRKKPIPKRKKKKKQPKNWTAKNYRL</sequence>
<dbReference type="AlphaFoldDB" id="A0A8S4RVD3"/>
<evidence type="ECO:0000313" key="2">
    <source>
        <dbReference type="EMBL" id="CAH2241646.1"/>
    </source>
</evidence>
<gene>
    <name evidence="2" type="primary">jg3049</name>
    <name evidence="2" type="ORF">PAEG_LOCUS18066</name>
</gene>
<accession>A0A8S4RVD3</accession>